<organism evidence="2">
    <name type="scientific">mine drainage metagenome</name>
    <dbReference type="NCBI Taxonomy" id="410659"/>
    <lineage>
        <taxon>unclassified sequences</taxon>
        <taxon>metagenomes</taxon>
        <taxon>ecological metagenomes</taxon>
    </lineage>
</organism>
<accession>T1BK63</accession>
<gene>
    <name evidence="2" type="ORF">B1B_09712</name>
</gene>
<dbReference type="InterPro" id="IPR036868">
    <property type="entry name" value="TusA-like_sf"/>
</dbReference>
<dbReference type="PROSITE" id="PS01148">
    <property type="entry name" value="UPF0033"/>
    <property type="match status" value="1"/>
</dbReference>
<proteinExistence type="predicted"/>
<dbReference type="Gene3D" id="3.30.110.40">
    <property type="entry name" value="TusA-like domain"/>
    <property type="match status" value="1"/>
</dbReference>
<comment type="caution">
    <text evidence="2">The sequence shown here is derived from an EMBL/GenBank/DDBJ whole genome shotgun (WGS) entry which is preliminary data.</text>
</comment>
<dbReference type="Pfam" id="PF01206">
    <property type="entry name" value="TusA"/>
    <property type="match status" value="1"/>
</dbReference>
<dbReference type="InterPro" id="IPR001455">
    <property type="entry name" value="TusA-like"/>
</dbReference>
<sequence length="66" mass="7248">MLPSPPARLDLRGIACPLTFVRTRVALERLPPGQPLEVLLDMGEPAESVPRTCEEEGDLVLELGPW</sequence>
<reference evidence="2" key="2">
    <citation type="journal article" date="2014" name="ISME J.">
        <title>Microbial stratification in low pH oxic and suboxic macroscopic growths along an acid mine drainage.</title>
        <authorList>
            <person name="Mendez-Garcia C."/>
            <person name="Mesa V."/>
            <person name="Sprenger R.R."/>
            <person name="Richter M."/>
            <person name="Diez M.S."/>
            <person name="Solano J."/>
            <person name="Bargiela R."/>
            <person name="Golyshina O.V."/>
            <person name="Manteca A."/>
            <person name="Ramos J.L."/>
            <person name="Gallego J.R."/>
            <person name="Llorente I."/>
            <person name="Martins Dos Santos V.A."/>
            <person name="Jensen O.N."/>
            <person name="Pelaez A.I."/>
            <person name="Sanchez J."/>
            <person name="Ferrer M."/>
        </authorList>
    </citation>
    <scope>NUCLEOTIDE SEQUENCE</scope>
</reference>
<evidence type="ECO:0000313" key="2">
    <source>
        <dbReference type="EMBL" id="EQD54390.1"/>
    </source>
</evidence>
<feature type="domain" description="UPF0033" evidence="1">
    <location>
        <begin position="9"/>
        <end position="33"/>
    </location>
</feature>
<feature type="non-terminal residue" evidence="2">
    <location>
        <position position="66"/>
    </location>
</feature>
<protein>
    <submittedName>
        <fullName evidence="2">SirA family protein</fullName>
    </submittedName>
</protein>
<reference evidence="2" key="1">
    <citation type="submission" date="2013-08" db="EMBL/GenBank/DDBJ databases">
        <authorList>
            <person name="Mendez C."/>
            <person name="Richter M."/>
            <person name="Ferrer M."/>
            <person name="Sanchez J."/>
        </authorList>
    </citation>
    <scope>NUCLEOTIDE SEQUENCE</scope>
</reference>
<evidence type="ECO:0000259" key="1">
    <source>
        <dbReference type="PROSITE" id="PS01148"/>
    </source>
</evidence>
<dbReference type="SUPFAM" id="SSF64307">
    <property type="entry name" value="SirA-like"/>
    <property type="match status" value="1"/>
</dbReference>
<dbReference type="CDD" id="cd00291">
    <property type="entry name" value="SirA_YedF_YeeD"/>
    <property type="match status" value="1"/>
</dbReference>
<name>T1BK63_9ZZZZ</name>
<dbReference type="EMBL" id="AUZY01006431">
    <property type="protein sequence ID" value="EQD54390.1"/>
    <property type="molecule type" value="Genomic_DNA"/>
</dbReference>
<dbReference type="AlphaFoldDB" id="T1BK63"/>